<name>A0A6J5D6U2_9BURK</name>
<dbReference type="AlphaFoldDB" id="A0A6J5D6U2"/>
<dbReference type="Pfam" id="PF00561">
    <property type="entry name" value="Abhydrolase_1"/>
    <property type="match status" value="1"/>
</dbReference>
<feature type="domain" description="AB hydrolase-1" evidence="1">
    <location>
        <begin position="26"/>
        <end position="250"/>
    </location>
</feature>
<evidence type="ECO:0000313" key="2">
    <source>
        <dbReference type="EMBL" id="CAB3749074.1"/>
    </source>
</evidence>
<dbReference type="EMBL" id="CADIKH010000003">
    <property type="protein sequence ID" value="CAB3749074.1"/>
    <property type="molecule type" value="Genomic_DNA"/>
</dbReference>
<dbReference type="Proteomes" id="UP000494363">
    <property type="component" value="Unassembled WGS sequence"/>
</dbReference>
<dbReference type="RefSeq" id="WP_175225204.1">
    <property type="nucleotide sequence ID" value="NZ_CADIKH010000003.1"/>
</dbReference>
<gene>
    <name evidence="2" type="primary">catD_1</name>
    <name evidence="2" type="ORF">LMG29542_00859</name>
</gene>
<dbReference type="InterPro" id="IPR029058">
    <property type="entry name" value="AB_hydrolase_fold"/>
</dbReference>
<keyword evidence="2" id="KW-0378">Hydrolase</keyword>
<evidence type="ECO:0000313" key="3">
    <source>
        <dbReference type="Proteomes" id="UP000494363"/>
    </source>
</evidence>
<organism evidence="2 3">
    <name type="scientific">Paraburkholderia humisilvae</name>
    <dbReference type="NCBI Taxonomy" id="627669"/>
    <lineage>
        <taxon>Bacteria</taxon>
        <taxon>Pseudomonadati</taxon>
        <taxon>Pseudomonadota</taxon>
        <taxon>Betaproteobacteria</taxon>
        <taxon>Burkholderiales</taxon>
        <taxon>Burkholderiaceae</taxon>
        <taxon>Paraburkholderia</taxon>
    </lineage>
</organism>
<proteinExistence type="predicted"/>
<dbReference type="PRINTS" id="PR00111">
    <property type="entry name" value="ABHYDROLASE"/>
</dbReference>
<sequence>MDNFSYLTTTDGTHIAYRLDGDDDKPAIVLSNSIGTTLRMWDSQMPALSQHFRVLRYDARGHGASSVPAGPYPLARLAQDVLELMHALDMERAHFLGLSLGGIVGQWLGVHASTRIDRLVLSNTAPWLGPADRWDAPIAAVLQADDMTATAETFLRNWFPVHMLEASDPLVEKFRVMLLTTHRHGLAGAWGAVQETDMRQDIARITRPTLVIAGEHDTVTTASYSVQMANAIPGARLRVLPAVHLTNIEFPGEFNDEVVRFLRTSIA</sequence>
<dbReference type="GO" id="GO:0047570">
    <property type="term" value="F:3-oxoadipate enol-lactonase activity"/>
    <property type="evidence" value="ECO:0007669"/>
    <property type="project" value="UniProtKB-EC"/>
</dbReference>
<accession>A0A6J5D6U2</accession>
<dbReference type="PANTHER" id="PTHR43433">
    <property type="entry name" value="HYDROLASE, ALPHA/BETA FOLD FAMILY PROTEIN"/>
    <property type="match status" value="1"/>
</dbReference>
<keyword evidence="3" id="KW-1185">Reference proteome</keyword>
<dbReference type="InterPro" id="IPR000073">
    <property type="entry name" value="AB_hydrolase_1"/>
</dbReference>
<reference evidence="2 3" key="1">
    <citation type="submission" date="2020-04" db="EMBL/GenBank/DDBJ databases">
        <authorList>
            <person name="De Canck E."/>
        </authorList>
    </citation>
    <scope>NUCLEOTIDE SEQUENCE [LARGE SCALE GENOMIC DNA]</scope>
    <source>
        <strain evidence="2 3">LMG 29542</strain>
    </source>
</reference>
<dbReference type="InterPro" id="IPR050471">
    <property type="entry name" value="AB_hydrolase"/>
</dbReference>
<dbReference type="Gene3D" id="3.40.50.1820">
    <property type="entry name" value="alpha/beta hydrolase"/>
    <property type="match status" value="1"/>
</dbReference>
<evidence type="ECO:0000259" key="1">
    <source>
        <dbReference type="Pfam" id="PF00561"/>
    </source>
</evidence>
<dbReference type="SUPFAM" id="SSF53474">
    <property type="entry name" value="alpha/beta-Hydrolases"/>
    <property type="match status" value="1"/>
</dbReference>
<dbReference type="EC" id="3.1.1.24" evidence="2"/>
<protein>
    <submittedName>
        <fullName evidence="2">3-oxoadipate enol-lactonase 2</fullName>
        <ecNumber evidence="2">3.1.1.24</ecNumber>
    </submittedName>
</protein>
<dbReference type="PANTHER" id="PTHR43433:SF1">
    <property type="entry name" value="BLL5160 PROTEIN"/>
    <property type="match status" value="1"/>
</dbReference>